<evidence type="ECO:0000259" key="5">
    <source>
        <dbReference type="Pfam" id="PF00465"/>
    </source>
</evidence>
<comment type="cofactor">
    <cofactor evidence="1">
        <name>Fe cation</name>
        <dbReference type="ChEBI" id="CHEBI:24875"/>
    </cofactor>
</comment>
<dbReference type="InterPro" id="IPR018211">
    <property type="entry name" value="ADH_Fe_CS"/>
</dbReference>
<dbReference type="Gene3D" id="3.40.50.1970">
    <property type="match status" value="1"/>
</dbReference>
<dbReference type="HOGENOM" id="CLU_007207_0_0_10"/>
<dbReference type="InterPro" id="IPR039697">
    <property type="entry name" value="Alcohol_dehydrogenase_Fe"/>
</dbReference>
<evidence type="ECO:0000256" key="4">
    <source>
        <dbReference type="ARBA" id="ARBA00023027"/>
    </source>
</evidence>
<dbReference type="PANTHER" id="PTHR11496:SF102">
    <property type="entry name" value="ALCOHOL DEHYDROGENASE 4"/>
    <property type="match status" value="1"/>
</dbReference>
<gene>
    <name evidence="7" type="ordered locus">Clim_1426</name>
</gene>
<dbReference type="STRING" id="290315.Clim_1426"/>
<dbReference type="Pfam" id="PF25137">
    <property type="entry name" value="ADH_Fe_C"/>
    <property type="match status" value="1"/>
</dbReference>
<dbReference type="Proteomes" id="UP000008841">
    <property type="component" value="Chromosome"/>
</dbReference>
<dbReference type="AlphaFoldDB" id="B3ED61"/>
<dbReference type="PANTHER" id="PTHR11496">
    <property type="entry name" value="ALCOHOL DEHYDROGENASE"/>
    <property type="match status" value="1"/>
</dbReference>
<feature type="domain" description="Fe-containing alcohol dehydrogenase-like C-terminal" evidence="6">
    <location>
        <begin position="197"/>
        <end position="382"/>
    </location>
</feature>
<dbReference type="FunFam" id="3.40.50.1970:FF:000003">
    <property type="entry name" value="Alcohol dehydrogenase, iron-containing"/>
    <property type="match status" value="1"/>
</dbReference>
<dbReference type="InterPro" id="IPR056798">
    <property type="entry name" value="ADH_Fe_C"/>
</dbReference>
<accession>B3ED61</accession>
<dbReference type="GO" id="GO:0004022">
    <property type="term" value="F:alcohol dehydrogenase (NAD+) activity"/>
    <property type="evidence" value="ECO:0007669"/>
    <property type="project" value="TreeGrafter"/>
</dbReference>
<dbReference type="SUPFAM" id="SSF56796">
    <property type="entry name" value="Dehydroquinate synthase-like"/>
    <property type="match status" value="1"/>
</dbReference>
<feature type="domain" description="Alcohol dehydrogenase iron-type/glycerol dehydrogenase GldA" evidence="5">
    <location>
        <begin position="17"/>
        <end position="186"/>
    </location>
</feature>
<keyword evidence="4" id="KW-0520">NAD</keyword>
<evidence type="ECO:0000256" key="2">
    <source>
        <dbReference type="ARBA" id="ARBA00007358"/>
    </source>
</evidence>
<reference evidence="7 8" key="1">
    <citation type="submission" date="2008-05" db="EMBL/GenBank/DDBJ databases">
        <title>Complete sequence of Chlorobium limicola DSM 245.</title>
        <authorList>
            <consortium name="US DOE Joint Genome Institute"/>
            <person name="Lucas S."/>
            <person name="Copeland A."/>
            <person name="Lapidus A."/>
            <person name="Glavina del Rio T."/>
            <person name="Dalin E."/>
            <person name="Tice H."/>
            <person name="Bruce D."/>
            <person name="Goodwin L."/>
            <person name="Pitluck S."/>
            <person name="Schmutz J."/>
            <person name="Larimer F."/>
            <person name="Land M."/>
            <person name="Hauser L."/>
            <person name="Kyrpides N."/>
            <person name="Ovchinnikova G."/>
            <person name="Zhao F."/>
            <person name="Li T."/>
            <person name="Liu Z."/>
            <person name="Overmann J."/>
            <person name="Bryant D.A."/>
            <person name="Richardson P."/>
        </authorList>
    </citation>
    <scope>NUCLEOTIDE SEQUENCE [LARGE SCALE GENOMIC DNA]</scope>
    <source>
        <strain evidence="8">DSM 245 / NBRC 103803 / 6330</strain>
    </source>
</reference>
<dbReference type="PROSITE" id="PS00913">
    <property type="entry name" value="ADH_IRON_1"/>
    <property type="match status" value="1"/>
</dbReference>
<dbReference type="CDD" id="cd08183">
    <property type="entry name" value="Fe-ADH-like"/>
    <property type="match status" value="1"/>
</dbReference>
<dbReference type="eggNOG" id="COG1454">
    <property type="taxonomic scope" value="Bacteria"/>
</dbReference>
<dbReference type="RefSeq" id="WP_012466363.1">
    <property type="nucleotide sequence ID" value="NC_010803.1"/>
</dbReference>
<proteinExistence type="inferred from homology"/>
<evidence type="ECO:0000256" key="3">
    <source>
        <dbReference type="ARBA" id="ARBA00023002"/>
    </source>
</evidence>
<dbReference type="EMBL" id="CP001097">
    <property type="protein sequence ID" value="ACD90486.1"/>
    <property type="molecule type" value="Genomic_DNA"/>
</dbReference>
<evidence type="ECO:0000313" key="8">
    <source>
        <dbReference type="Proteomes" id="UP000008841"/>
    </source>
</evidence>
<dbReference type="GO" id="GO:0046872">
    <property type="term" value="F:metal ion binding"/>
    <property type="evidence" value="ECO:0007669"/>
    <property type="project" value="InterPro"/>
</dbReference>
<keyword evidence="3" id="KW-0560">Oxidoreductase</keyword>
<protein>
    <submittedName>
        <fullName evidence="7">Iron-containing alcohol dehydrogenase</fullName>
    </submittedName>
</protein>
<name>B3ED61_CHLL2</name>
<sequence>MSSEPLPLFSLLKLPLLHFGAGSFSCLPKLVSGYGRYLMIVTGSRSFEASGRLEWLFGELRMAGIGYHHCRVQGEPSPELIDAAVASGRMVGVDMVIAIGGGSVIDAGKAVSAMLLQDYPVERFIEGRPGFLEHDGRKVPFFAVPTTSGTGSEATNNAVISRVGADGFKRSLRHPAFVPDVAVVDPELICSAPRNLTVASGMDAFTQLLEAWVSPFASPYTDMLAFHGMEYFNRSFIRACSDGAEDSAVRADIAYAAFLSGVVLGNAGLGIVHGFASSVGGAFDIPHGVLCATLLAEATRENILQLQHSGSGNSILRKYAAAGGLLNGTPDVGVAEGCGMLVEKLEEWQDALDVPLLGVYGIGVEDVDTIASVTKSKSNPVDLQPDCLKKILLARI</sequence>
<dbReference type="Gene3D" id="1.20.1090.10">
    <property type="entry name" value="Dehydroquinate synthase-like - alpha domain"/>
    <property type="match status" value="1"/>
</dbReference>
<dbReference type="Pfam" id="PF00465">
    <property type="entry name" value="Fe-ADH"/>
    <property type="match status" value="1"/>
</dbReference>
<comment type="similarity">
    <text evidence="2">Belongs to the iron-containing alcohol dehydrogenase family.</text>
</comment>
<dbReference type="InterPro" id="IPR001670">
    <property type="entry name" value="ADH_Fe/GldA"/>
</dbReference>
<organism evidence="7 8">
    <name type="scientific">Chlorobium limicola (strain DSM 245 / NBRC 103803 / 6330)</name>
    <dbReference type="NCBI Taxonomy" id="290315"/>
    <lineage>
        <taxon>Bacteria</taxon>
        <taxon>Pseudomonadati</taxon>
        <taxon>Chlorobiota</taxon>
        <taxon>Chlorobiia</taxon>
        <taxon>Chlorobiales</taxon>
        <taxon>Chlorobiaceae</taxon>
        <taxon>Chlorobium/Pelodictyon group</taxon>
        <taxon>Chlorobium</taxon>
    </lineage>
</organism>
<dbReference type="KEGG" id="cli:Clim_1426"/>
<evidence type="ECO:0000259" key="6">
    <source>
        <dbReference type="Pfam" id="PF25137"/>
    </source>
</evidence>
<evidence type="ECO:0000256" key="1">
    <source>
        <dbReference type="ARBA" id="ARBA00001962"/>
    </source>
</evidence>
<evidence type="ECO:0000313" key="7">
    <source>
        <dbReference type="EMBL" id="ACD90486.1"/>
    </source>
</evidence>